<dbReference type="PRINTS" id="PR01438">
    <property type="entry name" value="UNVRSLSTRESS"/>
</dbReference>
<gene>
    <name evidence="3" type="ORF">GCM10017577_05080</name>
</gene>
<comment type="caution">
    <text evidence="3">The sequence shown here is derived from an EMBL/GenBank/DDBJ whole genome shotgun (WGS) entry which is preliminary data.</text>
</comment>
<dbReference type="InterPro" id="IPR014729">
    <property type="entry name" value="Rossmann-like_a/b/a_fold"/>
</dbReference>
<dbReference type="PANTHER" id="PTHR46553:SF3">
    <property type="entry name" value="ADENINE NUCLEOTIDE ALPHA HYDROLASES-LIKE SUPERFAMILY PROTEIN"/>
    <property type="match status" value="1"/>
</dbReference>
<dbReference type="InterPro" id="IPR006015">
    <property type="entry name" value="Universal_stress_UspA"/>
</dbReference>
<dbReference type="EMBL" id="BSFQ01000002">
    <property type="protein sequence ID" value="GLL09368.1"/>
    <property type="molecule type" value="Genomic_DNA"/>
</dbReference>
<evidence type="ECO:0000313" key="4">
    <source>
        <dbReference type="Proteomes" id="UP001143463"/>
    </source>
</evidence>
<dbReference type="AlphaFoldDB" id="A0A9W6KX84"/>
<reference evidence="3" key="1">
    <citation type="journal article" date="2014" name="Int. J. Syst. Evol. Microbiol.">
        <title>Complete genome sequence of Corynebacterium casei LMG S-19264T (=DSM 44701T), isolated from a smear-ripened cheese.</title>
        <authorList>
            <consortium name="US DOE Joint Genome Institute (JGI-PGF)"/>
            <person name="Walter F."/>
            <person name="Albersmeier A."/>
            <person name="Kalinowski J."/>
            <person name="Ruckert C."/>
        </authorList>
    </citation>
    <scope>NUCLEOTIDE SEQUENCE</scope>
    <source>
        <strain evidence="3">VKM Ac-1069</strain>
    </source>
</reference>
<sequence length="151" mass="15611">MTTTVVVGVDSSAESQSALRWAACYAELTGGTLRAVTAWEPAVQPVGPGRIMSPATDLVPPQDLHEVAARLLDETVNDTLGPDHSHRLEKHVMPGDPAEVLLDRSDGAAVLVLGNGHHGALAGALRGLGVLHCLHRADCPVVLVPAASGPD</sequence>
<dbReference type="PANTHER" id="PTHR46553">
    <property type="entry name" value="ADENINE NUCLEOTIDE ALPHA HYDROLASES-LIKE SUPERFAMILY PROTEIN"/>
    <property type="match status" value="1"/>
</dbReference>
<protein>
    <recommendedName>
        <fullName evidence="2">UspA domain-containing protein</fullName>
    </recommendedName>
</protein>
<dbReference type="Pfam" id="PF00582">
    <property type="entry name" value="Usp"/>
    <property type="match status" value="1"/>
</dbReference>
<evidence type="ECO:0000256" key="1">
    <source>
        <dbReference type="ARBA" id="ARBA00008791"/>
    </source>
</evidence>
<keyword evidence="4" id="KW-1185">Reference proteome</keyword>
<reference evidence="3" key="2">
    <citation type="submission" date="2023-01" db="EMBL/GenBank/DDBJ databases">
        <authorList>
            <person name="Sun Q."/>
            <person name="Evtushenko L."/>
        </authorList>
    </citation>
    <scope>NUCLEOTIDE SEQUENCE</scope>
    <source>
        <strain evidence="3">VKM Ac-1069</strain>
    </source>
</reference>
<comment type="similarity">
    <text evidence="1">Belongs to the universal stress protein A family.</text>
</comment>
<accession>A0A9W6KX84</accession>
<name>A0A9W6KX84_9PSEU</name>
<dbReference type="RefSeq" id="WP_037040123.1">
    <property type="nucleotide sequence ID" value="NZ_BAAAUZ010000013.1"/>
</dbReference>
<dbReference type="SUPFAM" id="SSF52402">
    <property type="entry name" value="Adenine nucleotide alpha hydrolases-like"/>
    <property type="match status" value="1"/>
</dbReference>
<evidence type="ECO:0000259" key="2">
    <source>
        <dbReference type="Pfam" id="PF00582"/>
    </source>
</evidence>
<proteinExistence type="inferred from homology"/>
<evidence type="ECO:0000313" key="3">
    <source>
        <dbReference type="EMBL" id="GLL09368.1"/>
    </source>
</evidence>
<organism evidence="3 4">
    <name type="scientific">Pseudonocardia halophobica</name>
    <dbReference type="NCBI Taxonomy" id="29401"/>
    <lineage>
        <taxon>Bacteria</taxon>
        <taxon>Bacillati</taxon>
        <taxon>Actinomycetota</taxon>
        <taxon>Actinomycetes</taxon>
        <taxon>Pseudonocardiales</taxon>
        <taxon>Pseudonocardiaceae</taxon>
        <taxon>Pseudonocardia</taxon>
    </lineage>
</organism>
<dbReference type="Gene3D" id="3.40.50.620">
    <property type="entry name" value="HUPs"/>
    <property type="match status" value="1"/>
</dbReference>
<feature type="domain" description="UspA" evidence="2">
    <location>
        <begin position="1"/>
        <end position="145"/>
    </location>
</feature>
<dbReference type="Proteomes" id="UP001143463">
    <property type="component" value="Unassembled WGS sequence"/>
</dbReference>
<dbReference type="InterPro" id="IPR006016">
    <property type="entry name" value="UspA"/>
</dbReference>